<dbReference type="EMBL" id="CM000640">
    <property type="protein sequence ID" value="EED93663.1"/>
    <property type="molecule type" value="Genomic_DNA"/>
</dbReference>
<dbReference type="AlphaFoldDB" id="B8BX84"/>
<dbReference type="Gene3D" id="2.40.100.10">
    <property type="entry name" value="Cyclophilin-like"/>
    <property type="match status" value="1"/>
</dbReference>
<accession>B8BX84</accession>
<dbReference type="InParanoid" id="B8BX84"/>
<dbReference type="OMA" id="YSSHEDD"/>
<evidence type="ECO:0000313" key="3">
    <source>
        <dbReference type="Proteomes" id="UP000001449"/>
    </source>
</evidence>
<reference evidence="2 3" key="2">
    <citation type="journal article" date="2008" name="Nature">
        <title>The Phaeodactylum genome reveals the evolutionary history of diatom genomes.</title>
        <authorList>
            <person name="Bowler C."/>
            <person name="Allen A.E."/>
            <person name="Badger J.H."/>
            <person name="Grimwood J."/>
            <person name="Jabbari K."/>
            <person name="Kuo A."/>
            <person name="Maheswari U."/>
            <person name="Martens C."/>
            <person name="Maumus F."/>
            <person name="Otillar R.P."/>
            <person name="Rayko E."/>
            <person name="Salamov A."/>
            <person name="Vandepoele K."/>
            <person name="Beszteri B."/>
            <person name="Gruber A."/>
            <person name="Heijde M."/>
            <person name="Katinka M."/>
            <person name="Mock T."/>
            <person name="Valentin K."/>
            <person name="Verret F."/>
            <person name="Berges J.A."/>
            <person name="Brownlee C."/>
            <person name="Cadoret J.P."/>
            <person name="Chiovitti A."/>
            <person name="Choi C.J."/>
            <person name="Coesel S."/>
            <person name="De Martino A."/>
            <person name="Detter J.C."/>
            <person name="Durkin C."/>
            <person name="Falciatore A."/>
            <person name="Fournet J."/>
            <person name="Haruta M."/>
            <person name="Huysman M.J."/>
            <person name="Jenkins B.D."/>
            <person name="Jiroutova K."/>
            <person name="Jorgensen R.E."/>
            <person name="Joubert Y."/>
            <person name="Kaplan A."/>
            <person name="Kroger N."/>
            <person name="Kroth P.G."/>
            <person name="La Roche J."/>
            <person name="Lindquist E."/>
            <person name="Lommer M."/>
            <person name="Martin-Jezequel V."/>
            <person name="Lopez P.J."/>
            <person name="Lucas S."/>
            <person name="Mangogna M."/>
            <person name="McGinnis K."/>
            <person name="Medlin L.K."/>
            <person name="Montsant A."/>
            <person name="Oudot-Le Secq M.P."/>
            <person name="Napoli C."/>
            <person name="Obornik M."/>
            <person name="Parker M.S."/>
            <person name="Petit J.L."/>
            <person name="Porcel B.M."/>
            <person name="Poulsen N."/>
            <person name="Robison M."/>
            <person name="Rychlewski L."/>
            <person name="Rynearson T.A."/>
            <person name="Schmutz J."/>
            <person name="Shapiro H."/>
            <person name="Siaut M."/>
            <person name="Stanley M."/>
            <person name="Sussman M.R."/>
            <person name="Taylor A.R."/>
            <person name="Vardi A."/>
            <person name="von Dassow P."/>
            <person name="Vyverman W."/>
            <person name="Willis A."/>
            <person name="Wyrwicz L.S."/>
            <person name="Rokhsar D.S."/>
            <person name="Weissenbach J."/>
            <person name="Armbrust E.V."/>
            <person name="Green B.R."/>
            <person name="Van de Peer Y."/>
            <person name="Grigoriev I.V."/>
        </authorList>
    </citation>
    <scope>NUCLEOTIDE SEQUENCE [LARGE SCALE GENOMIC DNA]</scope>
    <source>
        <strain evidence="2 3">CCMP1335</strain>
    </source>
</reference>
<evidence type="ECO:0008006" key="4">
    <source>
        <dbReference type="Google" id="ProtNLM"/>
    </source>
</evidence>
<organism evidence="2 3">
    <name type="scientific">Thalassiosira pseudonana</name>
    <name type="common">Marine diatom</name>
    <name type="synonym">Cyclotella nana</name>
    <dbReference type="NCBI Taxonomy" id="35128"/>
    <lineage>
        <taxon>Eukaryota</taxon>
        <taxon>Sar</taxon>
        <taxon>Stramenopiles</taxon>
        <taxon>Ochrophyta</taxon>
        <taxon>Bacillariophyta</taxon>
        <taxon>Coscinodiscophyceae</taxon>
        <taxon>Thalassiosirophycidae</taxon>
        <taxon>Thalassiosirales</taxon>
        <taxon>Thalassiosiraceae</taxon>
        <taxon>Thalassiosira</taxon>
    </lineage>
</organism>
<evidence type="ECO:0000256" key="1">
    <source>
        <dbReference type="SAM" id="MobiDB-lite"/>
    </source>
</evidence>
<gene>
    <name evidence="2" type="ORF">THAPSDRAFT_21661</name>
</gene>
<dbReference type="HOGENOM" id="CLU_597879_0_0_1"/>
<feature type="compositionally biased region" description="Polar residues" evidence="1">
    <location>
        <begin position="111"/>
        <end position="124"/>
    </location>
</feature>
<dbReference type="PaxDb" id="35128-Thaps21661"/>
<keyword evidence="3" id="KW-1185">Reference proteome</keyword>
<dbReference type="SUPFAM" id="SSF50891">
    <property type="entry name" value="Cyclophilin-like"/>
    <property type="match status" value="1"/>
</dbReference>
<dbReference type="KEGG" id="tps:THAPSDRAFT_21661"/>
<proteinExistence type="predicted"/>
<feature type="region of interest" description="Disordered" evidence="1">
    <location>
        <begin position="72"/>
        <end position="124"/>
    </location>
</feature>
<reference evidence="2 3" key="1">
    <citation type="journal article" date="2004" name="Science">
        <title>The genome of the diatom Thalassiosira pseudonana: ecology, evolution, and metabolism.</title>
        <authorList>
            <person name="Armbrust E.V."/>
            <person name="Berges J.A."/>
            <person name="Bowler C."/>
            <person name="Green B.R."/>
            <person name="Martinez D."/>
            <person name="Putnam N.H."/>
            <person name="Zhou S."/>
            <person name="Allen A.E."/>
            <person name="Apt K.E."/>
            <person name="Bechner M."/>
            <person name="Brzezinski M.A."/>
            <person name="Chaal B.K."/>
            <person name="Chiovitti A."/>
            <person name="Davis A.K."/>
            <person name="Demarest M.S."/>
            <person name="Detter J.C."/>
            <person name="Glavina T."/>
            <person name="Goodstein D."/>
            <person name="Hadi M.Z."/>
            <person name="Hellsten U."/>
            <person name="Hildebrand M."/>
            <person name="Jenkins B.D."/>
            <person name="Jurka J."/>
            <person name="Kapitonov V.V."/>
            <person name="Kroger N."/>
            <person name="Lau W.W."/>
            <person name="Lane T.W."/>
            <person name="Larimer F.W."/>
            <person name="Lippmeier J.C."/>
            <person name="Lucas S."/>
            <person name="Medina M."/>
            <person name="Montsant A."/>
            <person name="Obornik M."/>
            <person name="Parker M.S."/>
            <person name="Palenik B."/>
            <person name="Pazour G.J."/>
            <person name="Richardson P.M."/>
            <person name="Rynearson T.A."/>
            <person name="Saito M.A."/>
            <person name="Schwartz D.C."/>
            <person name="Thamatrakoln K."/>
            <person name="Valentin K."/>
            <person name="Vardi A."/>
            <person name="Wilkerson F.P."/>
            <person name="Rokhsar D.S."/>
        </authorList>
    </citation>
    <scope>NUCLEOTIDE SEQUENCE [LARGE SCALE GENOMIC DNA]</scope>
    <source>
        <strain evidence="2 3">CCMP1335</strain>
    </source>
</reference>
<dbReference type="GeneID" id="7441778"/>
<protein>
    <recommendedName>
        <fullName evidence="4">PPIase cyclophilin-type domain-containing protein</fullName>
    </recommendedName>
</protein>
<evidence type="ECO:0000313" key="2">
    <source>
        <dbReference type="EMBL" id="EED93663.1"/>
    </source>
</evidence>
<dbReference type="Proteomes" id="UP000001449">
    <property type="component" value="Chromosome 3"/>
</dbReference>
<sequence length="458" mass="51179">MSTMALSLDTEDYQSLPTLVTASLASADDIEEGGYSSHEDDDVSQTIKPKLVSLGTFTRRLSQCEQLRRRDGLVASSPAQVANESSSKKRRIPRAPSTAGVADLPSHYRRQSYSPTSTTPSFLPRTIQISSHSDDSWRSLAFRTKSKLSTATLVLSLLLLAAAIVLTIKCTHLSSLQRELDELHSIRRNLQESHVQILQELHTSSESLNKFKDTHEKMKMVNYDMSTHMKRMKEEFEETHKENKGEMERRVEVAEGRFEKMVEGIQRRSAEMVIEKFGPGPHYVELQVQLPAIPNSQTIKIKLATLDAETGMPHSVHTFLEQVHQKAWDGAQFSFHAGHVLLAAPDNNHSTTNEKKEVPTVLFPEYNDAHPHEKYSIAFPGRPGTGQDFYINLQPNAAHHAPRYDKEHGKVVEGEPCFGKIVDGSSRRVVDQMDKLSLGAGGVVDQPVLILQARIVGM</sequence>
<name>B8BX84_THAPS</name>
<dbReference type="InterPro" id="IPR029000">
    <property type="entry name" value="Cyclophilin-like_dom_sf"/>
</dbReference>
<dbReference type="RefSeq" id="XP_002288227.1">
    <property type="nucleotide sequence ID" value="XM_002288191.1"/>
</dbReference>
<dbReference type="eggNOG" id="ENOG502QX39">
    <property type="taxonomic scope" value="Eukaryota"/>
</dbReference>